<evidence type="ECO:0000313" key="2">
    <source>
        <dbReference type="EMBL" id="KDN69776.1"/>
    </source>
</evidence>
<accession>A0A066XVI6</accession>
<sequence length="233" mass="26466">MRPVAVDGLFTSDKEHKLLLQPLLRLATNHQSINHLIRVRPAWETDKTTLHQSNPPSVLSRGDKPVPTWTEITSNPLSALETHERILQAALSSISYSPPRRFQPDLSIYPSPKPLLLPPLLLRPYTKPNSVQEVIRDNILPAEYPCLASDIPPSPQTHSQNPRRISKVRKTPHVVSPLPHHRVRRLLHGDRRPLFDILTLPTKNFNPCQQLPDSSPFPIHDTTCIQEEVEYAV</sequence>
<protein>
    <submittedName>
        <fullName evidence="2">Uncharacterized protein</fullName>
    </submittedName>
</protein>
<evidence type="ECO:0000313" key="3">
    <source>
        <dbReference type="Proteomes" id="UP000027238"/>
    </source>
</evidence>
<dbReference type="HOGENOM" id="CLU_1189855_0_0_1"/>
<dbReference type="EMBL" id="JMSE01000461">
    <property type="protein sequence ID" value="KDN69776.1"/>
    <property type="molecule type" value="Genomic_DNA"/>
</dbReference>
<reference evidence="3" key="1">
    <citation type="journal article" date="2014" name="Genome Announc.">
        <title>Draft genome sequence of Colletotrichum sublineola, a destructive pathogen of cultivated sorghum.</title>
        <authorList>
            <person name="Baroncelli R."/>
            <person name="Sanz-Martin J.M."/>
            <person name="Rech G.E."/>
            <person name="Sukno S.A."/>
            <person name="Thon M.R."/>
        </authorList>
    </citation>
    <scope>NUCLEOTIDE SEQUENCE [LARGE SCALE GENOMIC DNA]</scope>
    <source>
        <strain evidence="3">TX430BB</strain>
    </source>
</reference>
<gene>
    <name evidence="2" type="ORF">CSUB01_11401</name>
</gene>
<dbReference type="Proteomes" id="UP000027238">
    <property type="component" value="Unassembled WGS sequence"/>
</dbReference>
<proteinExistence type="predicted"/>
<feature type="region of interest" description="Disordered" evidence="1">
    <location>
        <begin position="47"/>
        <end position="67"/>
    </location>
</feature>
<dbReference type="AlphaFoldDB" id="A0A066XVI6"/>
<comment type="caution">
    <text evidence="2">The sequence shown here is derived from an EMBL/GenBank/DDBJ whole genome shotgun (WGS) entry which is preliminary data.</text>
</comment>
<evidence type="ECO:0000256" key="1">
    <source>
        <dbReference type="SAM" id="MobiDB-lite"/>
    </source>
</evidence>
<name>A0A066XVI6_COLSU</name>
<organism evidence="2 3">
    <name type="scientific">Colletotrichum sublineola</name>
    <name type="common">Sorghum anthracnose fungus</name>
    <dbReference type="NCBI Taxonomy" id="1173701"/>
    <lineage>
        <taxon>Eukaryota</taxon>
        <taxon>Fungi</taxon>
        <taxon>Dikarya</taxon>
        <taxon>Ascomycota</taxon>
        <taxon>Pezizomycotina</taxon>
        <taxon>Sordariomycetes</taxon>
        <taxon>Hypocreomycetidae</taxon>
        <taxon>Glomerellales</taxon>
        <taxon>Glomerellaceae</taxon>
        <taxon>Colletotrichum</taxon>
        <taxon>Colletotrichum graminicola species complex</taxon>
    </lineage>
</organism>
<keyword evidence="3" id="KW-1185">Reference proteome</keyword>